<comment type="caution">
    <text evidence="1">The sequence shown here is derived from an EMBL/GenBank/DDBJ whole genome shotgun (WGS) entry which is preliminary data.</text>
</comment>
<organism evidence="1 2">
    <name type="scientific">Gryllus longicercus</name>
    <dbReference type="NCBI Taxonomy" id="2509291"/>
    <lineage>
        <taxon>Eukaryota</taxon>
        <taxon>Metazoa</taxon>
        <taxon>Ecdysozoa</taxon>
        <taxon>Arthropoda</taxon>
        <taxon>Hexapoda</taxon>
        <taxon>Insecta</taxon>
        <taxon>Pterygota</taxon>
        <taxon>Neoptera</taxon>
        <taxon>Polyneoptera</taxon>
        <taxon>Orthoptera</taxon>
        <taxon>Ensifera</taxon>
        <taxon>Gryllidea</taxon>
        <taxon>Grylloidea</taxon>
        <taxon>Gryllidae</taxon>
        <taxon>Gryllinae</taxon>
        <taxon>Gryllus</taxon>
    </lineage>
</organism>
<dbReference type="InterPro" id="IPR029392">
    <property type="entry name" value="AP-5_subunit_s1"/>
</dbReference>
<sequence>MVYAFLIQTLSPKDCDILFYRFYSCYYVQGNISATKSNGDFEKEINTALRTNCDPDSLKSTNRATKLFETSVERSDFLQLITNKVCMQYSMKLKHSLLPLNNQDSSVRGMFIERKWKQESSVSASIVWQSVGNMAFVLVCKRCENLLQAQNVLDIITTQLETHLQFISNPVVPLTNIETVSLIVNQYLPSGEIMFMNSKLVRAFEKQLEVDLYTH</sequence>
<dbReference type="Proteomes" id="UP001378592">
    <property type="component" value="Unassembled WGS sequence"/>
</dbReference>
<dbReference type="GO" id="GO:0005829">
    <property type="term" value="C:cytosol"/>
    <property type="evidence" value="ECO:0007669"/>
    <property type="project" value="TreeGrafter"/>
</dbReference>
<name>A0AAN9VQE9_9ORTH</name>
<dbReference type="GO" id="GO:0030119">
    <property type="term" value="C:AP-type membrane coat adaptor complex"/>
    <property type="evidence" value="ECO:0007669"/>
    <property type="project" value="InterPro"/>
</dbReference>
<reference evidence="1 2" key="1">
    <citation type="submission" date="2024-03" db="EMBL/GenBank/DDBJ databases">
        <title>The genome assembly and annotation of the cricket Gryllus longicercus Weissman &amp; Gray.</title>
        <authorList>
            <person name="Szrajer S."/>
            <person name="Gray D."/>
            <person name="Ylla G."/>
        </authorList>
    </citation>
    <scope>NUCLEOTIDE SEQUENCE [LARGE SCALE GENOMIC DNA]</scope>
    <source>
        <strain evidence="1">DAG 2021-001</strain>
        <tissue evidence="1">Whole body minus gut</tissue>
    </source>
</reference>
<evidence type="ECO:0000313" key="2">
    <source>
        <dbReference type="Proteomes" id="UP001378592"/>
    </source>
</evidence>
<dbReference type="GO" id="GO:0000724">
    <property type="term" value="P:double-strand break repair via homologous recombination"/>
    <property type="evidence" value="ECO:0007669"/>
    <property type="project" value="InterPro"/>
</dbReference>
<dbReference type="GO" id="GO:0005770">
    <property type="term" value="C:late endosome"/>
    <property type="evidence" value="ECO:0007669"/>
    <property type="project" value="TreeGrafter"/>
</dbReference>
<dbReference type="GO" id="GO:0016197">
    <property type="term" value="P:endosomal transport"/>
    <property type="evidence" value="ECO:0007669"/>
    <property type="project" value="InterPro"/>
</dbReference>
<accession>A0AAN9VQE9</accession>
<protein>
    <submittedName>
        <fullName evidence="1">Uncharacterized protein</fullName>
    </submittedName>
</protein>
<evidence type="ECO:0000313" key="1">
    <source>
        <dbReference type="EMBL" id="KAK7866981.1"/>
    </source>
</evidence>
<dbReference type="PANTHER" id="PTHR16120">
    <property type="entry name" value="AP-5 COMPLEX SUBUNIT SIGMA-1"/>
    <property type="match status" value="1"/>
</dbReference>
<proteinExistence type="predicted"/>
<dbReference type="Pfam" id="PF15001">
    <property type="entry name" value="AP-5_subunit_s1"/>
    <property type="match status" value="1"/>
</dbReference>
<dbReference type="AlphaFoldDB" id="A0AAN9VQE9"/>
<keyword evidence="2" id="KW-1185">Reference proteome</keyword>
<gene>
    <name evidence="1" type="ORF">R5R35_006816</name>
</gene>
<dbReference type="GO" id="GO:0005764">
    <property type="term" value="C:lysosome"/>
    <property type="evidence" value="ECO:0007669"/>
    <property type="project" value="TreeGrafter"/>
</dbReference>
<dbReference type="PANTHER" id="PTHR16120:SF0">
    <property type="entry name" value="AP-5 COMPLEX SUBUNIT SIGMA-1"/>
    <property type="match status" value="1"/>
</dbReference>
<dbReference type="EMBL" id="JAZDUA010000130">
    <property type="protein sequence ID" value="KAK7866981.1"/>
    <property type="molecule type" value="Genomic_DNA"/>
</dbReference>